<dbReference type="PANTHER" id="PTHR31169">
    <property type="entry name" value="OS05G0300700 PROTEIN"/>
    <property type="match status" value="1"/>
</dbReference>
<keyword evidence="6" id="KW-0832">Ubl conjugation</keyword>
<organism evidence="12 13">
    <name type="scientific">Blyttiomyces helicus</name>
    <dbReference type="NCBI Taxonomy" id="388810"/>
    <lineage>
        <taxon>Eukaryota</taxon>
        <taxon>Fungi</taxon>
        <taxon>Fungi incertae sedis</taxon>
        <taxon>Chytridiomycota</taxon>
        <taxon>Chytridiomycota incertae sedis</taxon>
        <taxon>Chytridiomycetes</taxon>
        <taxon>Chytridiomycetes incertae sedis</taxon>
        <taxon>Blyttiomyces</taxon>
    </lineage>
</organism>
<gene>
    <name evidence="12" type="ORF">BDK51DRAFT_32734</name>
</gene>
<comment type="subcellular location">
    <subcellularLocation>
        <location evidence="2">Cytoplasm</location>
    </subcellularLocation>
    <subcellularLocation>
        <location evidence="1">Nucleus</location>
    </subcellularLocation>
</comment>
<keyword evidence="13" id="KW-1185">Reference proteome</keyword>
<keyword evidence="12" id="KW-0862">Zinc</keyword>
<evidence type="ECO:0000256" key="6">
    <source>
        <dbReference type="ARBA" id="ARBA00022843"/>
    </source>
</evidence>
<dbReference type="Proteomes" id="UP000269721">
    <property type="component" value="Unassembled WGS sequence"/>
</dbReference>
<evidence type="ECO:0000256" key="8">
    <source>
        <dbReference type="ARBA" id="ARBA00023163"/>
    </source>
</evidence>
<dbReference type="GO" id="GO:0005737">
    <property type="term" value="C:cytoplasm"/>
    <property type="evidence" value="ECO:0007669"/>
    <property type="project" value="UniProtKB-SubCell"/>
</dbReference>
<feature type="region of interest" description="Disordered" evidence="10">
    <location>
        <begin position="92"/>
        <end position="186"/>
    </location>
</feature>
<reference evidence="13" key="1">
    <citation type="journal article" date="2018" name="Nat. Microbiol.">
        <title>Leveraging single-cell genomics to expand the fungal tree of life.</title>
        <authorList>
            <person name="Ahrendt S.R."/>
            <person name="Quandt C.A."/>
            <person name="Ciobanu D."/>
            <person name="Clum A."/>
            <person name="Salamov A."/>
            <person name="Andreopoulos B."/>
            <person name="Cheng J.F."/>
            <person name="Woyke T."/>
            <person name="Pelin A."/>
            <person name="Henrissat B."/>
            <person name="Reynolds N.K."/>
            <person name="Benny G.L."/>
            <person name="Smith M.E."/>
            <person name="James T.Y."/>
            <person name="Grigoriev I.V."/>
        </authorList>
    </citation>
    <scope>NUCLEOTIDE SEQUENCE [LARGE SCALE GENOMIC DNA]</scope>
</reference>
<keyword evidence="3" id="KW-0963">Cytoplasm</keyword>
<keyword evidence="4" id="KW-1017">Isopeptide bond</keyword>
<proteinExistence type="predicted"/>
<feature type="domain" description="Zinc-finger" evidence="11">
    <location>
        <begin position="4"/>
        <end position="87"/>
    </location>
</feature>
<keyword evidence="8" id="KW-0804">Transcription</keyword>
<keyword evidence="7" id="KW-0805">Transcription regulation</keyword>
<feature type="compositionally biased region" description="Low complexity" evidence="10">
    <location>
        <begin position="142"/>
        <end position="161"/>
    </location>
</feature>
<evidence type="ECO:0000256" key="3">
    <source>
        <dbReference type="ARBA" id="ARBA00022490"/>
    </source>
</evidence>
<dbReference type="Pfam" id="PF10497">
    <property type="entry name" value="zf-4CXXC_R1"/>
    <property type="match status" value="1"/>
</dbReference>
<keyword evidence="5" id="KW-0597">Phosphoprotein</keyword>
<feature type="compositionally biased region" description="Pro residues" evidence="10">
    <location>
        <begin position="162"/>
        <end position="180"/>
    </location>
</feature>
<dbReference type="GO" id="GO:0006355">
    <property type="term" value="P:regulation of DNA-templated transcription"/>
    <property type="evidence" value="ECO:0007669"/>
    <property type="project" value="InterPro"/>
</dbReference>
<dbReference type="GO" id="GO:0005634">
    <property type="term" value="C:nucleus"/>
    <property type="evidence" value="ECO:0007669"/>
    <property type="project" value="UniProtKB-SubCell"/>
</dbReference>
<name>A0A4P9W8P1_9FUNG</name>
<dbReference type="GO" id="GO:0008270">
    <property type="term" value="F:zinc ion binding"/>
    <property type="evidence" value="ECO:0007669"/>
    <property type="project" value="UniProtKB-KW"/>
</dbReference>
<sequence>MDFKIQCAVVRSGGGRCPVFFCQSCLLNRYGQNANEISKTEEANTWECPRCRDICNCSICRKKRGLAATGQLVHHAKAKGFTDAAGLLAVDQSPQVESTRPKKAESSKKETKKNKKEDGAEPSPSKEKPVKPVKKKKISTTAALPSDMALASASLSLSSEPEPAPAPAPAPASPPPPKVDPPTATVPETTFALSHFSTWLAIQQYLHRFAPILDLPPATVTAFDSGDLSSRLCTTLANRMLRLIVDDATCPIKEIANLNARELSIKQTWKHASAIYAIELGPRASDDAMLMDIRFATHSGEELSEEAKLVLLNSMVEASLNTDVFRNAVDEGREEAIRIRRDHRAFVTELRKSQAERKKQLHDMIEAHKLSNTENTAPPPSVDIEKLRREVNSEAMMTAEKIKVLTVHMKEKVANLEPRVASLGIDKKGNEYWSFPHHGGVYARGKTWWTDPVPKEDSWLLFPDEALPRLIGFLKYSGEAGSELILALQGLRTPGQDQ</sequence>
<evidence type="ECO:0000313" key="13">
    <source>
        <dbReference type="Proteomes" id="UP000269721"/>
    </source>
</evidence>
<keyword evidence="12" id="KW-0479">Metal-binding</keyword>
<dbReference type="OrthoDB" id="298344at2759"/>
<keyword evidence="9" id="KW-0539">Nucleus</keyword>
<evidence type="ECO:0000256" key="5">
    <source>
        <dbReference type="ARBA" id="ARBA00022553"/>
    </source>
</evidence>
<dbReference type="AlphaFoldDB" id="A0A4P9W8P1"/>
<evidence type="ECO:0000256" key="4">
    <source>
        <dbReference type="ARBA" id="ARBA00022499"/>
    </source>
</evidence>
<protein>
    <submittedName>
        <fullName evidence="12">Zinc-finger domain of monoamine-oxidase A repressor R1-domain-containing protein</fullName>
    </submittedName>
</protein>
<evidence type="ECO:0000256" key="10">
    <source>
        <dbReference type="SAM" id="MobiDB-lite"/>
    </source>
</evidence>
<evidence type="ECO:0000259" key="11">
    <source>
        <dbReference type="Pfam" id="PF10497"/>
    </source>
</evidence>
<evidence type="ECO:0000256" key="2">
    <source>
        <dbReference type="ARBA" id="ARBA00004496"/>
    </source>
</evidence>
<dbReference type="PANTHER" id="PTHR31169:SF8">
    <property type="entry name" value="ZINC-FINGER DOMAIN OF MONOAMINE-OXIDASE A REPRESSOR R1 PROTEIN"/>
    <property type="match status" value="1"/>
</dbReference>
<evidence type="ECO:0000256" key="7">
    <source>
        <dbReference type="ARBA" id="ARBA00023015"/>
    </source>
</evidence>
<dbReference type="EMBL" id="KZ996413">
    <property type="protein sequence ID" value="RKO88899.1"/>
    <property type="molecule type" value="Genomic_DNA"/>
</dbReference>
<dbReference type="InterPro" id="IPR040221">
    <property type="entry name" value="CDCA7/CDA7L"/>
</dbReference>
<dbReference type="InterPro" id="IPR018866">
    <property type="entry name" value="Znf-4CXXC_R1"/>
</dbReference>
<accession>A0A4P9W8P1</accession>
<evidence type="ECO:0000256" key="9">
    <source>
        <dbReference type="ARBA" id="ARBA00023242"/>
    </source>
</evidence>
<evidence type="ECO:0000313" key="12">
    <source>
        <dbReference type="EMBL" id="RKO88899.1"/>
    </source>
</evidence>
<keyword evidence="12" id="KW-0863">Zinc-finger</keyword>
<feature type="compositionally biased region" description="Basic and acidic residues" evidence="10">
    <location>
        <begin position="99"/>
        <end position="130"/>
    </location>
</feature>
<evidence type="ECO:0000256" key="1">
    <source>
        <dbReference type="ARBA" id="ARBA00004123"/>
    </source>
</evidence>